<protein>
    <submittedName>
        <fullName evidence="7">Uncharacterized protein</fullName>
    </submittedName>
</protein>
<dbReference type="RefSeq" id="XP_066924841.1">
    <property type="nucleotide sequence ID" value="XM_067068740.1"/>
</dbReference>
<dbReference type="PANTHER" id="PTHR10671:SF34">
    <property type="entry name" value="PROTEIN NKG7"/>
    <property type="match status" value="1"/>
</dbReference>
<keyword evidence="2 5" id="KW-0812">Transmembrane</keyword>
<evidence type="ECO:0000313" key="8">
    <source>
        <dbReference type="Proteomes" id="UP000594262"/>
    </source>
</evidence>
<keyword evidence="4 5" id="KW-0472">Membrane</keyword>
<feature type="transmembrane region" description="Helical" evidence="5">
    <location>
        <begin position="61"/>
        <end position="82"/>
    </location>
</feature>
<feature type="transmembrane region" description="Helical" evidence="5">
    <location>
        <begin position="133"/>
        <end position="154"/>
    </location>
</feature>
<dbReference type="PANTHER" id="PTHR10671">
    <property type="entry name" value="EPITHELIAL MEMBRANE PROTEIN-RELATED"/>
    <property type="match status" value="1"/>
</dbReference>
<evidence type="ECO:0000313" key="7">
    <source>
        <dbReference type="EnsemblMetazoa" id="CLYHEMP023173.1"/>
    </source>
</evidence>
<proteinExistence type="predicted"/>
<dbReference type="Gene3D" id="1.20.140.150">
    <property type="match status" value="1"/>
</dbReference>
<dbReference type="GeneID" id="136812254"/>
<evidence type="ECO:0000256" key="4">
    <source>
        <dbReference type="ARBA" id="ARBA00023136"/>
    </source>
</evidence>
<dbReference type="EnsemblMetazoa" id="CLYHEMT023173.1">
    <property type="protein sequence ID" value="CLYHEMP023173.1"/>
    <property type="gene ID" value="CLYHEMG023173"/>
</dbReference>
<organism evidence="7 8">
    <name type="scientific">Clytia hemisphaerica</name>
    <dbReference type="NCBI Taxonomy" id="252671"/>
    <lineage>
        <taxon>Eukaryota</taxon>
        <taxon>Metazoa</taxon>
        <taxon>Cnidaria</taxon>
        <taxon>Hydrozoa</taxon>
        <taxon>Hydroidolina</taxon>
        <taxon>Leptothecata</taxon>
        <taxon>Obeliida</taxon>
        <taxon>Clytiidae</taxon>
        <taxon>Clytia</taxon>
    </lineage>
</organism>
<dbReference type="InterPro" id="IPR050579">
    <property type="entry name" value="PMP-22/EMP/MP20-like"/>
</dbReference>
<dbReference type="AlphaFoldDB" id="A0A7M5XJ67"/>
<keyword evidence="6" id="KW-0732">Signal</keyword>
<evidence type="ECO:0000256" key="5">
    <source>
        <dbReference type="SAM" id="Phobius"/>
    </source>
</evidence>
<reference evidence="7" key="1">
    <citation type="submission" date="2021-01" db="UniProtKB">
        <authorList>
            <consortium name="EnsemblMetazoa"/>
        </authorList>
    </citation>
    <scope>IDENTIFICATION</scope>
</reference>
<sequence length="158" mass="17307">MAIRRKLLLGFAFFTLVCMTVSNYGPVWQKDAFQSVGLWKTCYLANGICVKLSKVTSTHEVVRAFSVLSVLMAFFGTLAAFLSYKTEKTTGVPASLLLLACVLCSIIALAVYTDENGSNIKSTIGLDFGWSFILAWISTGMAFIGMVVGFLTLYQYGY</sequence>
<feature type="signal peptide" evidence="6">
    <location>
        <begin position="1"/>
        <end position="22"/>
    </location>
</feature>
<accession>A0A7M5XJ67</accession>
<dbReference type="InterPro" id="IPR004031">
    <property type="entry name" value="PMP22/EMP/MP20/Claudin"/>
</dbReference>
<feature type="transmembrane region" description="Helical" evidence="5">
    <location>
        <begin position="94"/>
        <end position="113"/>
    </location>
</feature>
<evidence type="ECO:0000256" key="1">
    <source>
        <dbReference type="ARBA" id="ARBA00004141"/>
    </source>
</evidence>
<name>A0A7M5XJ67_9CNID</name>
<evidence type="ECO:0000256" key="3">
    <source>
        <dbReference type="ARBA" id="ARBA00022989"/>
    </source>
</evidence>
<dbReference type="GO" id="GO:0005886">
    <property type="term" value="C:plasma membrane"/>
    <property type="evidence" value="ECO:0007669"/>
    <property type="project" value="TreeGrafter"/>
</dbReference>
<keyword evidence="8" id="KW-1185">Reference proteome</keyword>
<dbReference type="Proteomes" id="UP000594262">
    <property type="component" value="Unplaced"/>
</dbReference>
<evidence type="ECO:0000256" key="2">
    <source>
        <dbReference type="ARBA" id="ARBA00022692"/>
    </source>
</evidence>
<keyword evidence="3 5" id="KW-1133">Transmembrane helix</keyword>
<feature type="chain" id="PRO_5029557325" evidence="6">
    <location>
        <begin position="23"/>
        <end position="158"/>
    </location>
</feature>
<evidence type="ECO:0000256" key="6">
    <source>
        <dbReference type="SAM" id="SignalP"/>
    </source>
</evidence>
<dbReference type="Pfam" id="PF00822">
    <property type="entry name" value="PMP22_Claudin"/>
    <property type="match status" value="1"/>
</dbReference>
<comment type="subcellular location">
    <subcellularLocation>
        <location evidence="1">Membrane</location>
        <topology evidence="1">Multi-pass membrane protein</topology>
    </subcellularLocation>
</comment>